<dbReference type="PANTHER" id="PTHR23088:SF27">
    <property type="entry name" value="DEAMINATED GLUTATHIONE AMIDASE"/>
    <property type="match status" value="1"/>
</dbReference>
<feature type="domain" description="CN hydrolase" evidence="2">
    <location>
        <begin position="5"/>
        <end position="245"/>
    </location>
</feature>
<gene>
    <name evidence="3" type="ORF">CTER_1415</name>
</gene>
<keyword evidence="4" id="KW-1185">Reference proteome</keyword>
<dbReference type="GO" id="GO:0016787">
    <property type="term" value="F:hydrolase activity"/>
    <property type="evidence" value="ECO:0007669"/>
    <property type="project" value="UniProtKB-KW"/>
</dbReference>
<evidence type="ECO:0000259" key="2">
    <source>
        <dbReference type="PROSITE" id="PS50263"/>
    </source>
</evidence>
<dbReference type="PROSITE" id="PS50263">
    <property type="entry name" value="CN_HYDROLASE"/>
    <property type="match status" value="1"/>
</dbReference>
<comment type="similarity">
    <text evidence="1">Belongs to the carbon-nitrogen hydrolase superfamily. NIT1/NIT2 family.</text>
</comment>
<dbReference type="InterPro" id="IPR036526">
    <property type="entry name" value="C-N_Hydrolase_sf"/>
</dbReference>
<dbReference type="CDD" id="cd07583">
    <property type="entry name" value="nitrilase_5"/>
    <property type="match status" value="1"/>
</dbReference>
<dbReference type="Gene3D" id="3.60.110.10">
    <property type="entry name" value="Carbon-nitrogen hydrolase"/>
    <property type="match status" value="1"/>
</dbReference>
<dbReference type="PROSITE" id="PS01227">
    <property type="entry name" value="UPF0012"/>
    <property type="match status" value="1"/>
</dbReference>
<dbReference type="SUPFAM" id="SSF56317">
    <property type="entry name" value="Carbon-nitrogen hydrolase"/>
    <property type="match status" value="1"/>
</dbReference>
<comment type="caution">
    <text evidence="3">The sequence shown here is derived from an EMBL/GenBank/DDBJ whole genome shotgun (WGS) entry which is preliminary data.</text>
</comment>
<evidence type="ECO:0000313" key="3">
    <source>
        <dbReference type="EMBL" id="EMS72654.1"/>
    </source>
</evidence>
<protein>
    <submittedName>
        <fullName evidence="3">Putative amidohydrolase</fullName>
    </submittedName>
</protein>
<dbReference type="STRING" id="1195236.CTER_1415"/>
<evidence type="ECO:0000256" key="1">
    <source>
        <dbReference type="ARBA" id="ARBA00010613"/>
    </source>
</evidence>
<dbReference type="Pfam" id="PF00795">
    <property type="entry name" value="CN_hydrolase"/>
    <property type="match status" value="1"/>
</dbReference>
<accession>S0FU00</accession>
<sequence>MSDIVKVASIQMDCQSGKVKENLDKAESMLKKARERGAILSVLPELFNVGYQLDIIKDLEYSFNETTNQISKISKELGMYIAAGVLEKCGNNYYNSMLVYNNHGKLIEVYRKINLFSLSNEKDVFLPGNEIKMFQINDFKFGVLICYDLRFPELSRKYLEEGCSALLISSAFPSPRLEHWNILLKARAIENQVYVIASNRVGMDGSLRFVGNSCIIDPWGEVLMKRNEEEEDVLVYGICKNEVDKVRSLIPCSKDKLWMDSVLK</sequence>
<dbReference type="AlphaFoldDB" id="S0FU00"/>
<dbReference type="Proteomes" id="UP000014155">
    <property type="component" value="Unassembled WGS sequence"/>
</dbReference>
<dbReference type="InterPro" id="IPR001110">
    <property type="entry name" value="UPF0012_CS"/>
</dbReference>
<keyword evidence="3" id="KW-0378">Hydrolase</keyword>
<dbReference type="eggNOG" id="COG0388">
    <property type="taxonomic scope" value="Bacteria"/>
</dbReference>
<organism evidence="3 4">
    <name type="scientific">Ruminiclostridium cellobioparum subsp. termitidis CT1112</name>
    <dbReference type="NCBI Taxonomy" id="1195236"/>
    <lineage>
        <taxon>Bacteria</taxon>
        <taxon>Bacillati</taxon>
        <taxon>Bacillota</taxon>
        <taxon>Clostridia</taxon>
        <taxon>Eubacteriales</taxon>
        <taxon>Oscillospiraceae</taxon>
        <taxon>Ruminiclostridium</taxon>
    </lineage>
</organism>
<evidence type="ECO:0000313" key="4">
    <source>
        <dbReference type="Proteomes" id="UP000014155"/>
    </source>
</evidence>
<dbReference type="PANTHER" id="PTHR23088">
    <property type="entry name" value="NITRILASE-RELATED"/>
    <property type="match status" value="1"/>
</dbReference>
<dbReference type="EMBL" id="AORV01000026">
    <property type="protein sequence ID" value="EMS72654.1"/>
    <property type="molecule type" value="Genomic_DNA"/>
</dbReference>
<reference evidence="3 4" key="1">
    <citation type="journal article" date="2013" name="Genome Announc.">
        <title>Draft Genome Sequence of the Cellulolytic, Mesophilic, Anaerobic Bacterium Clostridium termitidis Strain CT1112 (DSM 5398).</title>
        <authorList>
            <person name="Lal S."/>
            <person name="Ramachandran U."/>
            <person name="Zhang X."/>
            <person name="Munir R."/>
            <person name="Sparling R."/>
            <person name="Levin D.B."/>
        </authorList>
    </citation>
    <scope>NUCLEOTIDE SEQUENCE [LARGE SCALE GENOMIC DNA]</scope>
    <source>
        <strain evidence="3 4">CT1112</strain>
    </source>
</reference>
<proteinExistence type="inferred from homology"/>
<dbReference type="InterPro" id="IPR003010">
    <property type="entry name" value="C-N_Hydrolase"/>
</dbReference>
<dbReference type="PATRIC" id="fig|1195236.3.peg.1733"/>
<name>S0FU00_RUMCE</name>
<dbReference type="RefSeq" id="WP_004624915.1">
    <property type="nucleotide sequence ID" value="NZ_AORV01000026.1"/>
</dbReference>